<sequence length="774" mass="87664">MDFDTSILNLDAKVIFFPVRHHSPACARFVRELATKIRPAAILIEGPADFNDQISELNLLHQLPIAVYSYAHFSDNTRLAAFYPYCVYSPEWQALQIAKELDIPAEFIDLPWSKMATTKTAHHRYSDRELRQSQYVSQLCETLGIEGLDHLWDHLFEIDPALTLETYLDRAHQFCFHCRALDEPTLEDQQREAFMTEKIRQAIARYGGQILVVTGGFHSYALHTQLLNPPTEPQASLVFSYLEQCLKPAIVQQGIALTPFSYDRLDSLTGYDAGMPNPGFYHQVWQHRYQSSAQEDTYTHNAIYREVFAQIVTALRSHQQLISAADLIAVESAAHALAALRSHAEIWRQDIIDAIVTSLIKEEVTTTHPLLRAVHEVFRGSERGKLAAGISVPPLVQEIKQQLKQHDLEPQPIGRIVQLNLLEEPACSQLLHQLRILQIAGFNRTGGIDLAARQDLSIQWEEWSIAWSPAYEGSCIEAAIYGSTLLEAAEMRLLELAKQCEQQSESAALLLLDACLMGVQTLIPPLYQQLLTLIQSDSDFFAVTSTLTHLLYLYSYDELLGIAEHAEIGYLLQVTFTRSLWLLESLGQVRDQDQQLLNAVKTLLETVQRCDRTLNLDRETFIAVLARTSQEQTQNPVLRGATIGALWVLDEAPTEQVLTDLYAISNHLGDFLTGLFSIAREMIQRSPELLNQIDRIIAQFDDEAFLEALPSLRLAFTYFTPREQHMLSHTLTQFWTKSPAPILEISPEQIAQIKAREARLLSTIAQYGLRGIRE</sequence>
<dbReference type="EMBL" id="AP018203">
    <property type="protein sequence ID" value="BAY55358.1"/>
    <property type="molecule type" value="Genomic_DNA"/>
</dbReference>
<gene>
    <name evidence="1" type="ORF">NIES2135_21810</name>
</gene>
<evidence type="ECO:0000313" key="1">
    <source>
        <dbReference type="EMBL" id="BAY55358.1"/>
    </source>
</evidence>
<keyword evidence="2" id="KW-1185">Reference proteome</keyword>
<keyword evidence="1" id="KW-0032">Aminotransferase</keyword>
<dbReference type="Pfam" id="PF18934">
    <property type="entry name" value="DUF5682"/>
    <property type="match status" value="1"/>
</dbReference>
<organism evidence="1 2">
    <name type="scientific">Leptolyngbya boryana NIES-2135</name>
    <dbReference type="NCBI Taxonomy" id="1973484"/>
    <lineage>
        <taxon>Bacteria</taxon>
        <taxon>Bacillati</taxon>
        <taxon>Cyanobacteriota</taxon>
        <taxon>Cyanophyceae</taxon>
        <taxon>Leptolyngbyales</taxon>
        <taxon>Leptolyngbyaceae</taxon>
        <taxon>Leptolyngbya group</taxon>
        <taxon>Leptolyngbya</taxon>
    </lineage>
</organism>
<proteinExistence type="predicted"/>
<name>A0A1Z4JFA2_LEPBY</name>
<dbReference type="PANTHER" id="PTHR30634">
    <property type="entry name" value="OUTER MEMBRANE LOLAB LIPOPROTEIN INSERTION APPARATUS"/>
    <property type="match status" value="1"/>
</dbReference>
<dbReference type="Proteomes" id="UP000217895">
    <property type="component" value="Chromosome"/>
</dbReference>
<dbReference type="PANTHER" id="PTHR30634:SF7">
    <property type="entry name" value="VWA DOMAIN-CONTAINING PROTEIN"/>
    <property type="match status" value="1"/>
</dbReference>
<reference evidence="1 2" key="1">
    <citation type="submission" date="2017-06" db="EMBL/GenBank/DDBJ databases">
        <title>Genome sequencing of cyanobaciteial culture collection at National Institute for Environmental Studies (NIES).</title>
        <authorList>
            <person name="Hirose Y."/>
            <person name="Shimura Y."/>
            <person name="Fujisawa T."/>
            <person name="Nakamura Y."/>
            <person name="Kawachi M."/>
        </authorList>
    </citation>
    <scope>NUCLEOTIDE SEQUENCE [LARGE SCALE GENOMIC DNA]</scope>
    <source>
        <strain evidence="1 2">NIES-2135</strain>
    </source>
</reference>
<evidence type="ECO:0000313" key="2">
    <source>
        <dbReference type="Proteomes" id="UP000217895"/>
    </source>
</evidence>
<keyword evidence="1" id="KW-0808">Transferase</keyword>
<protein>
    <submittedName>
        <fullName evidence="1">4-aminobutyrate aminotransferase</fullName>
    </submittedName>
</protein>
<accession>A0A1Z4JFA2</accession>
<dbReference type="InterPro" id="IPR043737">
    <property type="entry name" value="DUF5682"/>
</dbReference>
<dbReference type="GO" id="GO:0008483">
    <property type="term" value="F:transaminase activity"/>
    <property type="evidence" value="ECO:0007669"/>
    <property type="project" value="UniProtKB-KW"/>
</dbReference>
<dbReference type="AlphaFoldDB" id="A0A1Z4JFA2"/>
<dbReference type="InterPro" id="IPR050458">
    <property type="entry name" value="LolB"/>
</dbReference>